<feature type="region of interest" description="Disordered" evidence="1">
    <location>
        <begin position="49"/>
        <end position="96"/>
    </location>
</feature>
<keyword evidence="4" id="KW-0121">Carboxypeptidase</keyword>
<sequence>MDDHGSPLRSRAERQRQEWRKKRLSIRLALIFTVVTGMSLLPLSGVHEAADSSHTEEEKERKNTEISLTKQDQKDVTKKESHTDEPEQIEVDTDPTSHTVLVNQSHPLPDGYVPPDLVFPDVPFPFSENLPKKQLRREAGEALEQLFAEAEKQGMMLYAQSGYRSYERQQELYAFKGNRAGGAANQVSARPGTSEHQTGLAMDVTCRAVGFKLNQSFAQTREGRWVAEHAHQYGFIIRYPKGKEEITGYTYEPWHLRYVGKKMASELKRKNLTLEEYYEGPAPEVDSGKK</sequence>
<dbReference type="GO" id="GO:0004180">
    <property type="term" value="F:carboxypeptidase activity"/>
    <property type="evidence" value="ECO:0007669"/>
    <property type="project" value="UniProtKB-KW"/>
</dbReference>
<dbReference type="Proteomes" id="UP000617979">
    <property type="component" value="Unassembled WGS sequence"/>
</dbReference>
<dbReference type="Gene3D" id="3.30.1380.10">
    <property type="match status" value="1"/>
</dbReference>
<dbReference type="CDD" id="cd14852">
    <property type="entry name" value="LD-carboxypeptidase"/>
    <property type="match status" value="1"/>
</dbReference>
<keyword evidence="4" id="KW-0378">Hydrolase</keyword>
<dbReference type="PANTHER" id="PTHR34385">
    <property type="entry name" value="D-ALANYL-D-ALANINE CARBOXYPEPTIDASE"/>
    <property type="match status" value="1"/>
</dbReference>
<dbReference type="Pfam" id="PF02557">
    <property type="entry name" value="VanY"/>
    <property type="match status" value="1"/>
</dbReference>
<dbReference type="RefSeq" id="WP_229735809.1">
    <property type="nucleotide sequence ID" value="NZ_BMEX01000001.1"/>
</dbReference>
<keyword evidence="5" id="KW-1185">Reference proteome</keyword>
<evidence type="ECO:0000256" key="1">
    <source>
        <dbReference type="SAM" id="MobiDB-lite"/>
    </source>
</evidence>
<dbReference type="InterPro" id="IPR009045">
    <property type="entry name" value="Zn_M74/Hedgehog-like"/>
</dbReference>
<proteinExistence type="predicted"/>
<feature type="domain" description="D-alanyl-D-alanine carboxypeptidase-like core" evidence="3">
    <location>
        <begin position="133"/>
        <end position="261"/>
    </location>
</feature>
<feature type="transmembrane region" description="Helical" evidence="2">
    <location>
        <begin position="24"/>
        <end position="43"/>
    </location>
</feature>
<keyword evidence="2" id="KW-1133">Transmembrane helix</keyword>
<name>A0ABQ1FY68_9BACL</name>
<feature type="compositionally biased region" description="Basic and acidic residues" evidence="1">
    <location>
        <begin position="49"/>
        <end position="64"/>
    </location>
</feature>
<keyword evidence="2" id="KW-0472">Membrane</keyword>
<dbReference type="SUPFAM" id="SSF55166">
    <property type="entry name" value="Hedgehog/DD-peptidase"/>
    <property type="match status" value="1"/>
</dbReference>
<dbReference type="InterPro" id="IPR052179">
    <property type="entry name" value="DD-CPase-like"/>
</dbReference>
<keyword evidence="4" id="KW-0645">Protease</keyword>
<feature type="compositionally biased region" description="Basic and acidic residues" evidence="1">
    <location>
        <begin position="71"/>
        <end position="85"/>
    </location>
</feature>
<gene>
    <name evidence="4" type="primary">yodJ</name>
    <name evidence="4" type="ORF">GCM10007416_03130</name>
</gene>
<accession>A0ABQ1FY68</accession>
<evidence type="ECO:0000256" key="2">
    <source>
        <dbReference type="SAM" id="Phobius"/>
    </source>
</evidence>
<dbReference type="InterPro" id="IPR058193">
    <property type="entry name" value="VanY/YodJ_core_dom"/>
</dbReference>
<comment type="caution">
    <text evidence="4">The sequence shown here is derived from an EMBL/GenBank/DDBJ whole genome shotgun (WGS) entry which is preliminary data.</text>
</comment>
<dbReference type="InterPro" id="IPR003709">
    <property type="entry name" value="VanY-like_core_dom"/>
</dbReference>
<keyword evidence="2" id="KW-0812">Transmembrane</keyword>
<protein>
    <submittedName>
        <fullName evidence="4">Carboxypeptidase YodJ</fullName>
    </submittedName>
</protein>
<evidence type="ECO:0000313" key="5">
    <source>
        <dbReference type="Proteomes" id="UP000617979"/>
    </source>
</evidence>
<dbReference type="EMBL" id="BMEX01000001">
    <property type="protein sequence ID" value="GGA33755.1"/>
    <property type="molecule type" value="Genomic_DNA"/>
</dbReference>
<evidence type="ECO:0000259" key="3">
    <source>
        <dbReference type="Pfam" id="PF02557"/>
    </source>
</evidence>
<dbReference type="PANTHER" id="PTHR34385:SF1">
    <property type="entry name" value="PEPTIDOGLYCAN L-ALANYL-D-GLUTAMATE ENDOPEPTIDASE CWLK"/>
    <property type="match status" value="1"/>
</dbReference>
<reference evidence="5" key="1">
    <citation type="journal article" date="2019" name="Int. J. Syst. Evol. Microbiol.">
        <title>The Global Catalogue of Microorganisms (GCM) 10K type strain sequencing project: providing services to taxonomists for standard genome sequencing and annotation.</title>
        <authorList>
            <consortium name="The Broad Institute Genomics Platform"/>
            <consortium name="The Broad Institute Genome Sequencing Center for Infectious Disease"/>
            <person name="Wu L."/>
            <person name="Ma J."/>
        </authorList>
    </citation>
    <scope>NUCLEOTIDE SEQUENCE [LARGE SCALE GENOMIC DNA]</scope>
    <source>
        <strain evidence="5">CGMCC 1.12404</strain>
    </source>
</reference>
<organism evidence="4 5">
    <name type="scientific">Kroppenstedtia guangzhouensis</name>
    <dbReference type="NCBI Taxonomy" id="1274356"/>
    <lineage>
        <taxon>Bacteria</taxon>
        <taxon>Bacillati</taxon>
        <taxon>Bacillota</taxon>
        <taxon>Bacilli</taxon>
        <taxon>Bacillales</taxon>
        <taxon>Thermoactinomycetaceae</taxon>
        <taxon>Kroppenstedtia</taxon>
    </lineage>
</organism>
<evidence type="ECO:0000313" key="4">
    <source>
        <dbReference type="EMBL" id="GGA33755.1"/>
    </source>
</evidence>